<dbReference type="InterPro" id="IPR001525">
    <property type="entry name" value="C5_MeTfrase"/>
</dbReference>
<dbReference type="GO" id="GO:0003886">
    <property type="term" value="F:DNA (cytosine-5-)-methyltransferase activity"/>
    <property type="evidence" value="ECO:0007669"/>
    <property type="project" value="UniProtKB-EC"/>
</dbReference>
<protein>
    <recommendedName>
        <fullName evidence="1">DNA (cytosine-5-)-methyltransferase</fullName>
        <ecNumber evidence="1">2.1.1.37</ecNumber>
    </recommendedName>
</protein>
<evidence type="ECO:0000256" key="3">
    <source>
        <dbReference type="ARBA" id="ARBA00022679"/>
    </source>
</evidence>
<evidence type="ECO:0000256" key="2">
    <source>
        <dbReference type="ARBA" id="ARBA00022603"/>
    </source>
</evidence>
<dbReference type="PANTHER" id="PTHR10629:SF52">
    <property type="entry name" value="DNA (CYTOSINE-5)-METHYLTRANSFERASE 1"/>
    <property type="match status" value="1"/>
</dbReference>
<dbReference type="Proteomes" id="UP000003980">
    <property type="component" value="Unassembled WGS sequence"/>
</dbReference>
<proteinExistence type="inferred from homology"/>
<evidence type="ECO:0000256" key="1">
    <source>
        <dbReference type="ARBA" id="ARBA00011975"/>
    </source>
</evidence>
<dbReference type="Gene3D" id="3.90.120.10">
    <property type="entry name" value="DNA Methylase, subunit A, domain 2"/>
    <property type="match status" value="1"/>
</dbReference>
<dbReference type="Gene3D" id="3.40.50.150">
    <property type="entry name" value="Vaccinia Virus protein VP39"/>
    <property type="match status" value="1"/>
</dbReference>
<dbReference type="PROSITE" id="PS51679">
    <property type="entry name" value="SAM_MT_C5"/>
    <property type="match status" value="1"/>
</dbReference>
<dbReference type="GO" id="GO:0044027">
    <property type="term" value="P:negative regulation of gene expression via chromosomal CpG island methylation"/>
    <property type="evidence" value="ECO:0007669"/>
    <property type="project" value="TreeGrafter"/>
</dbReference>
<dbReference type="AlphaFoldDB" id="H2C6P2"/>
<evidence type="ECO:0000256" key="4">
    <source>
        <dbReference type="ARBA" id="ARBA00022691"/>
    </source>
</evidence>
<keyword evidence="3 6" id="KW-0808">Transferase</keyword>
<dbReference type="EMBL" id="JH597768">
    <property type="protein sequence ID" value="EHP69469.1"/>
    <property type="molecule type" value="Genomic_DNA"/>
</dbReference>
<dbReference type="PANTHER" id="PTHR10629">
    <property type="entry name" value="CYTOSINE-SPECIFIC METHYLTRANSFERASE"/>
    <property type="match status" value="1"/>
</dbReference>
<keyword evidence="2 6" id="KW-0489">Methyltransferase</keyword>
<sequence>MGAPKVVDLFSGAGGFGRGFADSGFDVKLAIELDHSAARTYSLNFPKTLVLEEDVRDVTGKEIVKLIGSEPDVVIGSPPCEPFTAANPLRLNNPLDRLYEDEKGSLTLEFIRLIAELRPKIFVMENVPSIVETRELREALIHEFRKEGFEPIFNFLLAEEFGNPSRRARVFISNIRLNLKPLGTKVTVMEAIEDLEDRYLPNHEVWEVNERKLLKLAKVEIGDYLTMFRGHGKAIPLHVRLDPYDVAPTVLGNARFIHPFHSRYLTVREQARLMSYPDDHVFVGSKDEQYNQVGEAVPVVLSRAIASYIMVQLFDDSWNT</sequence>
<evidence type="ECO:0000313" key="7">
    <source>
        <dbReference type="Proteomes" id="UP000003980"/>
    </source>
</evidence>
<dbReference type="RefSeq" id="WP_009073558.1">
    <property type="nucleotide sequence ID" value="NZ_JH597768.1"/>
</dbReference>
<dbReference type="eggNOG" id="arCOG04157">
    <property type="taxonomic scope" value="Archaea"/>
</dbReference>
<accession>H2C6P2</accession>
<dbReference type="GO" id="GO:0032259">
    <property type="term" value="P:methylation"/>
    <property type="evidence" value="ECO:0007669"/>
    <property type="project" value="UniProtKB-KW"/>
</dbReference>
<dbReference type="InterPro" id="IPR029063">
    <property type="entry name" value="SAM-dependent_MTases_sf"/>
</dbReference>
<keyword evidence="7" id="KW-1185">Reference proteome</keyword>
<dbReference type="InterPro" id="IPR050390">
    <property type="entry name" value="C5-Methyltransferase"/>
</dbReference>
<evidence type="ECO:0000256" key="5">
    <source>
        <dbReference type="RuleBase" id="RU000416"/>
    </source>
</evidence>
<organism evidence="6 7">
    <name type="scientific">Metallosphaera yellowstonensis MK1</name>
    <dbReference type="NCBI Taxonomy" id="671065"/>
    <lineage>
        <taxon>Archaea</taxon>
        <taxon>Thermoproteota</taxon>
        <taxon>Thermoprotei</taxon>
        <taxon>Sulfolobales</taxon>
        <taxon>Sulfolobaceae</taxon>
        <taxon>Metallosphaera</taxon>
    </lineage>
</organism>
<keyword evidence="4" id="KW-0949">S-adenosyl-L-methionine</keyword>
<dbReference type="PRINTS" id="PR00105">
    <property type="entry name" value="C5METTRFRASE"/>
</dbReference>
<evidence type="ECO:0000313" key="6">
    <source>
        <dbReference type="EMBL" id="EHP69469.1"/>
    </source>
</evidence>
<reference evidence="6 7" key="1">
    <citation type="submission" date="2012-01" db="EMBL/GenBank/DDBJ databases">
        <title>Improved High-Quality Draft sequence of Metallosphaera yellowstonensis MK1.</title>
        <authorList>
            <consortium name="US DOE Joint Genome Institute"/>
            <person name="Lucas S."/>
            <person name="Han J."/>
            <person name="Cheng J.-F."/>
            <person name="Goodwin L."/>
            <person name="Pitluck S."/>
            <person name="Peters L."/>
            <person name="Teshima H."/>
            <person name="Detter J.C."/>
            <person name="Han C."/>
            <person name="Tapia R."/>
            <person name="Land M."/>
            <person name="Hauser L."/>
            <person name="Kyrpides N."/>
            <person name="Kozubal M."/>
            <person name="Macur R.E."/>
            <person name="Jay Z."/>
            <person name="Inskeep W."/>
            <person name="Woyke T."/>
        </authorList>
    </citation>
    <scope>NUCLEOTIDE SEQUENCE [LARGE SCALE GENOMIC DNA]</scope>
    <source>
        <strain evidence="6 7">MK1</strain>
    </source>
</reference>
<gene>
    <name evidence="6" type="ORF">MetMK1DRAFT_00022320</name>
</gene>
<name>H2C6P2_9CREN</name>
<dbReference type="GO" id="GO:0003677">
    <property type="term" value="F:DNA binding"/>
    <property type="evidence" value="ECO:0007669"/>
    <property type="project" value="TreeGrafter"/>
</dbReference>
<dbReference type="NCBIfam" id="TIGR00675">
    <property type="entry name" value="dcm"/>
    <property type="match status" value="1"/>
</dbReference>
<dbReference type="HOGENOM" id="CLU_006958_2_2_2"/>
<comment type="similarity">
    <text evidence="5">Belongs to the class I-like SAM-binding methyltransferase superfamily. C5-methyltransferase family.</text>
</comment>
<dbReference type="OrthoDB" id="5033at2157"/>
<dbReference type="STRING" id="671065.MetMK1DRAFT_00022320"/>
<dbReference type="Pfam" id="PF00145">
    <property type="entry name" value="DNA_methylase"/>
    <property type="match status" value="1"/>
</dbReference>
<dbReference type="SUPFAM" id="SSF53335">
    <property type="entry name" value="S-adenosyl-L-methionine-dependent methyltransferases"/>
    <property type="match status" value="1"/>
</dbReference>
<dbReference type="EC" id="2.1.1.37" evidence="1"/>